<keyword evidence="6 11" id="KW-0732">Signal</keyword>
<evidence type="ECO:0000256" key="2">
    <source>
        <dbReference type="ARBA" id="ARBA00011233"/>
    </source>
</evidence>
<dbReference type="InterPro" id="IPR023614">
    <property type="entry name" value="Porin_dom_sf"/>
</dbReference>
<dbReference type="SUPFAM" id="SSF56935">
    <property type="entry name" value="Porins"/>
    <property type="match status" value="1"/>
</dbReference>
<name>A0ABY6GAF3_9BURK</name>
<dbReference type="CDD" id="cd00342">
    <property type="entry name" value="gram_neg_porins"/>
    <property type="match status" value="1"/>
</dbReference>
<keyword evidence="5" id="KW-0812">Transmembrane</keyword>
<dbReference type="EMBL" id="CP106881">
    <property type="protein sequence ID" value="UYG51876.1"/>
    <property type="molecule type" value="Genomic_DNA"/>
</dbReference>
<dbReference type="PANTHER" id="PTHR34501:SF9">
    <property type="entry name" value="MAJOR OUTER MEMBRANE PROTEIN P.IA"/>
    <property type="match status" value="1"/>
</dbReference>
<keyword evidence="3" id="KW-0813">Transport</keyword>
<gene>
    <name evidence="13" type="ORF">M9799_01070</name>
</gene>
<evidence type="ECO:0000259" key="12">
    <source>
        <dbReference type="Pfam" id="PF13609"/>
    </source>
</evidence>
<keyword evidence="8" id="KW-0626">Porin</keyword>
<feature type="domain" description="Porin" evidence="12">
    <location>
        <begin position="7"/>
        <end position="325"/>
    </location>
</feature>
<dbReference type="Gene3D" id="2.40.160.10">
    <property type="entry name" value="Porin"/>
    <property type="match status" value="1"/>
</dbReference>
<evidence type="ECO:0000313" key="14">
    <source>
        <dbReference type="Proteomes" id="UP001162800"/>
    </source>
</evidence>
<organism evidence="13 14">
    <name type="scientific">Comamonas endophytica</name>
    <dbReference type="NCBI Taxonomy" id="2949090"/>
    <lineage>
        <taxon>Bacteria</taxon>
        <taxon>Pseudomonadati</taxon>
        <taxon>Pseudomonadota</taxon>
        <taxon>Betaproteobacteria</taxon>
        <taxon>Burkholderiales</taxon>
        <taxon>Comamonadaceae</taxon>
        <taxon>Comamonas</taxon>
    </lineage>
</organism>
<keyword evidence="10" id="KW-0998">Cell outer membrane</keyword>
<feature type="chain" id="PRO_5045700896" evidence="11">
    <location>
        <begin position="21"/>
        <end position="343"/>
    </location>
</feature>
<dbReference type="InterPro" id="IPR050298">
    <property type="entry name" value="Gram-neg_bact_OMP"/>
</dbReference>
<accession>A0ABY6GAF3</accession>
<dbReference type="PANTHER" id="PTHR34501">
    <property type="entry name" value="PROTEIN YDDL-RELATED"/>
    <property type="match status" value="1"/>
</dbReference>
<sequence>MKKSLLAVVAALACASAAHAQSTVQISGLVDVYAGSMRLAGSPDRTNSVGSGGMTTSWLGFFGKEDLGGGLKAEFALSSFLRADVGTLGRYNGDPAFSRDANVALSGGFGTLRLGRSMAPNFLPTILSNPYGDSFVVSPLVVHANIANAPYWGIANLTTPSDTGWSNQVTYTTPSFGGLKANLHYQFGEQAGDSGKRNVGLNALYFGGPLTLVGFYENAKISNPVTLAPMDTKTNWMLGGNYDFGVVKAYATYGEAKVNATDFEARTISLGLDLPVLNKAGAVKAAVARTKVEGTLDATRTTASLGYDHFLSKRTDVYGVVMHDKITDLRSGTTVVLGMRHRF</sequence>
<keyword evidence="7" id="KW-0406">Ion transport</keyword>
<keyword evidence="9" id="KW-0472">Membrane</keyword>
<proteinExistence type="predicted"/>
<evidence type="ECO:0000256" key="1">
    <source>
        <dbReference type="ARBA" id="ARBA00004571"/>
    </source>
</evidence>
<evidence type="ECO:0000313" key="13">
    <source>
        <dbReference type="EMBL" id="UYG51876.1"/>
    </source>
</evidence>
<evidence type="ECO:0000256" key="9">
    <source>
        <dbReference type="ARBA" id="ARBA00023136"/>
    </source>
</evidence>
<evidence type="ECO:0000256" key="8">
    <source>
        <dbReference type="ARBA" id="ARBA00023114"/>
    </source>
</evidence>
<feature type="signal peptide" evidence="11">
    <location>
        <begin position="1"/>
        <end position="20"/>
    </location>
</feature>
<keyword evidence="14" id="KW-1185">Reference proteome</keyword>
<dbReference type="Pfam" id="PF13609">
    <property type="entry name" value="Porin_4"/>
    <property type="match status" value="1"/>
</dbReference>
<dbReference type="RefSeq" id="WP_231042574.1">
    <property type="nucleotide sequence ID" value="NZ_CP106881.1"/>
</dbReference>
<protein>
    <submittedName>
        <fullName evidence="13">Porin</fullName>
    </submittedName>
</protein>
<comment type="subunit">
    <text evidence="2">Homotrimer.</text>
</comment>
<evidence type="ECO:0000256" key="10">
    <source>
        <dbReference type="ARBA" id="ARBA00023237"/>
    </source>
</evidence>
<evidence type="ECO:0000256" key="6">
    <source>
        <dbReference type="ARBA" id="ARBA00022729"/>
    </source>
</evidence>
<keyword evidence="4" id="KW-1134">Transmembrane beta strand</keyword>
<comment type="subcellular location">
    <subcellularLocation>
        <location evidence="1">Cell outer membrane</location>
        <topology evidence="1">Multi-pass membrane protein</topology>
    </subcellularLocation>
</comment>
<evidence type="ECO:0000256" key="7">
    <source>
        <dbReference type="ARBA" id="ARBA00023065"/>
    </source>
</evidence>
<reference evidence="13" key="1">
    <citation type="submission" date="2022-09" db="EMBL/GenBank/DDBJ databases">
        <title>The complete genome of Acidovorax sp. 5MLIR.</title>
        <authorList>
            <person name="Liu L."/>
            <person name="Yue J."/>
            <person name="Yang F."/>
            <person name="Yuan J."/>
            <person name="Li L."/>
        </authorList>
    </citation>
    <scope>NUCLEOTIDE SEQUENCE</scope>
    <source>
        <strain evidence="13">5MLIR</strain>
    </source>
</reference>
<dbReference type="Proteomes" id="UP001162800">
    <property type="component" value="Chromosome"/>
</dbReference>
<dbReference type="InterPro" id="IPR033900">
    <property type="entry name" value="Gram_neg_porin_domain"/>
</dbReference>
<evidence type="ECO:0000256" key="4">
    <source>
        <dbReference type="ARBA" id="ARBA00022452"/>
    </source>
</evidence>
<evidence type="ECO:0000256" key="5">
    <source>
        <dbReference type="ARBA" id="ARBA00022692"/>
    </source>
</evidence>
<evidence type="ECO:0000256" key="11">
    <source>
        <dbReference type="SAM" id="SignalP"/>
    </source>
</evidence>
<evidence type="ECO:0000256" key="3">
    <source>
        <dbReference type="ARBA" id="ARBA00022448"/>
    </source>
</evidence>